<organism evidence="8 9">
    <name type="scientific">Micromonospora zhanjiangensis</name>
    <dbReference type="NCBI Taxonomy" id="1522057"/>
    <lineage>
        <taxon>Bacteria</taxon>
        <taxon>Bacillati</taxon>
        <taxon>Actinomycetota</taxon>
        <taxon>Actinomycetes</taxon>
        <taxon>Micromonosporales</taxon>
        <taxon>Micromonosporaceae</taxon>
        <taxon>Micromonospora</taxon>
    </lineage>
</organism>
<evidence type="ECO:0000256" key="6">
    <source>
        <dbReference type="HAMAP-Rule" id="MF_01007"/>
    </source>
</evidence>
<feature type="binding site" evidence="6">
    <location>
        <position position="115"/>
    </location>
    <ligand>
        <name>S-adenosyl-L-methionine</name>
        <dbReference type="ChEBI" id="CHEBI:59789"/>
    </ligand>
</feature>
<dbReference type="InterPro" id="IPR002903">
    <property type="entry name" value="RsmH"/>
</dbReference>
<dbReference type="EC" id="2.1.1.199" evidence="6"/>
<protein>
    <recommendedName>
        <fullName evidence="6">Ribosomal RNA small subunit methyltransferase H</fullName>
        <ecNumber evidence="6">2.1.1.199</ecNumber>
    </recommendedName>
    <alternativeName>
        <fullName evidence="6">16S rRNA m(4)C1402 methyltransferase</fullName>
    </alternativeName>
    <alternativeName>
        <fullName evidence="6">rRNA (cytosine-N(4)-)-methyltransferase RsmH</fullName>
    </alternativeName>
</protein>
<evidence type="ECO:0000313" key="8">
    <source>
        <dbReference type="EMBL" id="MFC4108073.1"/>
    </source>
</evidence>
<feature type="compositionally biased region" description="Basic and acidic residues" evidence="7">
    <location>
        <begin position="324"/>
        <end position="334"/>
    </location>
</feature>
<dbReference type="CDD" id="cd02440">
    <property type="entry name" value="AdoMet_MTases"/>
    <property type="match status" value="1"/>
</dbReference>
<dbReference type="HAMAP" id="MF_01007">
    <property type="entry name" value="16SrRNA_methyltr_H"/>
    <property type="match status" value="1"/>
</dbReference>
<feature type="binding site" evidence="6">
    <location>
        <position position="108"/>
    </location>
    <ligand>
        <name>S-adenosyl-L-methionine</name>
        <dbReference type="ChEBI" id="CHEBI:59789"/>
    </ligand>
</feature>
<name>A0ABV8KQ00_9ACTN</name>
<comment type="similarity">
    <text evidence="1 6">Belongs to the methyltransferase superfamily. RsmH family.</text>
</comment>
<dbReference type="Gene3D" id="3.40.50.150">
    <property type="entry name" value="Vaccinia Virus protein VP39"/>
    <property type="match status" value="1"/>
</dbReference>
<keyword evidence="3 6" id="KW-0489">Methyltransferase</keyword>
<reference evidence="9" key="1">
    <citation type="journal article" date="2019" name="Int. J. Syst. Evol. Microbiol.">
        <title>The Global Catalogue of Microorganisms (GCM) 10K type strain sequencing project: providing services to taxonomists for standard genome sequencing and annotation.</title>
        <authorList>
            <consortium name="The Broad Institute Genomics Platform"/>
            <consortium name="The Broad Institute Genome Sequencing Center for Infectious Disease"/>
            <person name="Wu L."/>
            <person name="Ma J."/>
        </authorList>
    </citation>
    <scope>NUCLEOTIDE SEQUENCE [LARGE SCALE GENOMIC DNA]</scope>
    <source>
        <strain evidence="9">2902at01</strain>
    </source>
</reference>
<dbReference type="EMBL" id="JBHSBN010000013">
    <property type="protein sequence ID" value="MFC4108073.1"/>
    <property type="molecule type" value="Genomic_DNA"/>
</dbReference>
<feature type="binding site" evidence="6">
    <location>
        <position position="87"/>
    </location>
    <ligand>
        <name>S-adenosyl-L-methionine</name>
        <dbReference type="ChEBI" id="CHEBI:59789"/>
    </ligand>
</feature>
<evidence type="ECO:0000256" key="4">
    <source>
        <dbReference type="ARBA" id="ARBA00022679"/>
    </source>
</evidence>
<dbReference type="Gene3D" id="1.10.150.170">
    <property type="entry name" value="Putative methyltransferase TM0872, insert domain"/>
    <property type="match status" value="1"/>
</dbReference>
<dbReference type="InterPro" id="IPR029063">
    <property type="entry name" value="SAM-dependent_MTases_sf"/>
</dbReference>
<accession>A0ABV8KQ00</accession>
<sequence length="378" mass="40388">MGEQPRGTHVPVLLERCLELLAPALARPGRTVHVDATLGLAGHAEAVLAAYPGTVLIGLDRDPEALAHARSRLARFADRIHLVHAVYDELPDVLAELGESTVDGVLFDLGVSSLQLDAPDRGFAYAQDAPLDMRMDQTRGVTAEDVVNGYSHGELARVLRVYGEEKFAGRIASAILRERERARITSSARLAELVRESIPAPARRTGGHPAKRTFQALRIEVNRELAALETALPAALDALAVGGRVVVLSYHSLEDRITKQAFAERARSKGPVDLPVELPGTGPTLRLLNRGAEPPSEAEVAANPRAASVRLRAATRIDPDDDTGTERTGRAARERPRRAVKAMHTSGPALRPGSTVDPDSGPRGPGGLTRTEAEGEGS</sequence>
<keyword evidence="9" id="KW-1185">Reference proteome</keyword>
<dbReference type="Proteomes" id="UP001595868">
    <property type="component" value="Unassembled WGS sequence"/>
</dbReference>
<comment type="catalytic activity">
    <reaction evidence="6">
        <text>cytidine(1402) in 16S rRNA + S-adenosyl-L-methionine = N(4)-methylcytidine(1402) in 16S rRNA + S-adenosyl-L-homocysteine + H(+)</text>
        <dbReference type="Rhea" id="RHEA:42928"/>
        <dbReference type="Rhea" id="RHEA-COMP:10286"/>
        <dbReference type="Rhea" id="RHEA-COMP:10287"/>
        <dbReference type="ChEBI" id="CHEBI:15378"/>
        <dbReference type="ChEBI" id="CHEBI:57856"/>
        <dbReference type="ChEBI" id="CHEBI:59789"/>
        <dbReference type="ChEBI" id="CHEBI:74506"/>
        <dbReference type="ChEBI" id="CHEBI:82748"/>
        <dbReference type="EC" id="2.1.1.199"/>
    </reaction>
</comment>
<dbReference type="PANTHER" id="PTHR11265">
    <property type="entry name" value="S-ADENOSYL-METHYLTRANSFERASE MRAW"/>
    <property type="match status" value="1"/>
</dbReference>
<dbReference type="SUPFAM" id="SSF81799">
    <property type="entry name" value="Putative methyltransferase TM0872, insert domain"/>
    <property type="match status" value="1"/>
</dbReference>
<evidence type="ECO:0000256" key="1">
    <source>
        <dbReference type="ARBA" id="ARBA00010396"/>
    </source>
</evidence>
<keyword evidence="6" id="KW-0963">Cytoplasm</keyword>
<evidence type="ECO:0000256" key="2">
    <source>
        <dbReference type="ARBA" id="ARBA00022552"/>
    </source>
</evidence>
<dbReference type="InterPro" id="IPR023397">
    <property type="entry name" value="SAM-dep_MeTrfase_MraW_recog"/>
</dbReference>
<dbReference type="GO" id="GO:0008168">
    <property type="term" value="F:methyltransferase activity"/>
    <property type="evidence" value="ECO:0007669"/>
    <property type="project" value="UniProtKB-KW"/>
</dbReference>
<dbReference type="SUPFAM" id="SSF53335">
    <property type="entry name" value="S-adenosyl-L-methionine-dependent methyltransferases"/>
    <property type="match status" value="1"/>
</dbReference>
<keyword evidence="4 6" id="KW-0808">Transferase</keyword>
<comment type="caution">
    <text evidence="8">The sequence shown here is derived from an EMBL/GenBank/DDBJ whole genome shotgun (WGS) entry which is preliminary data.</text>
</comment>
<proteinExistence type="inferred from homology"/>
<evidence type="ECO:0000256" key="7">
    <source>
        <dbReference type="SAM" id="MobiDB-lite"/>
    </source>
</evidence>
<dbReference type="NCBIfam" id="TIGR00006">
    <property type="entry name" value="16S rRNA (cytosine(1402)-N(4))-methyltransferase RsmH"/>
    <property type="match status" value="1"/>
</dbReference>
<dbReference type="Pfam" id="PF01795">
    <property type="entry name" value="Methyltransf_5"/>
    <property type="match status" value="1"/>
</dbReference>
<evidence type="ECO:0000256" key="3">
    <source>
        <dbReference type="ARBA" id="ARBA00022603"/>
    </source>
</evidence>
<comment type="subcellular location">
    <subcellularLocation>
        <location evidence="6">Cytoplasm</location>
    </subcellularLocation>
</comment>
<feature type="region of interest" description="Disordered" evidence="7">
    <location>
        <begin position="290"/>
        <end position="378"/>
    </location>
</feature>
<feature type="binding site" evidence="6">
    <location>
        <begin position="41"/>
        <end position="43"/>
    </location>
    <ligand>
        <name>S-adenosyl-L-methionine</name>
        <dbReference type="ChEBI" id="CHEBI:59789"/>
    </ligand>
</feature>
<dbReference type="PANTHER" id="PTHR11265:SF0">
    <property type="entry name" value="12S RRNA N4-METHYLCYTIDINE METHYLTRANSFERASE"/>
    <property type="match status" value="1"/>
</dbReference>
<gene>
    <name evidence="6 8" type="primary">rsmH</name>
    <name evidence="8" type="ORF">ACFOX0_19345</name>
</gene>
<dbReference type="GO" id="GO:0032259">
    <property type="term" value="P:methylation"/>
    <property type="evidence" value="ECO:0007669"/>
    <property type="project" value="UniProtKB-KW"/>
</dbReference>
<keyword evidence="5 6" id="KW-0949">S-adenosyl-L-methionine</keyword>
<keyword evidence="2 6" id="KW-0698">rRNA processing</keyword>
<dbReference type="RefSeq" id="WP_377547829.1">
    <property type="nucleotide sequence ID" value="NZ_JBHSBN010000013.1"/>
</dbReference>
<feature type="binding site" evidence="6">
    <location>
        <position position="60"/>
    </location>
    <ligand>
        <name>S-adenosyl-L-methionine</name>
        <dbReference type="ChEBI" id="CHEBI:59789"/>
    </ligand>
</feature>
<evidence type="ECO:0000256" key="5">
    <source>
        <dbReference type="ARBA" id="ARBA00022691"/>
    </source>
</evidence>
<evidence type="ECO:0000313" key="9">
    <source>
        <dbReference type="Proteomes" id="UP001595868"/>
    </source>
</evidence>
<comment type="function">
    <text evidence="6">Specifically methylates the N4 position of cytidine in position 1402 (C1402) of 16S rRNA.</text>
</comment>